<proteinExistence type="predicted"/>
<keyword evidence="1" id="KW-0472">Membrane</keyword>
<dbReference type="Proteomes" id="UP000037035">
    <property type="component" value="Unassembled WGS sequence"/>
</dbReference>
<evidence type="ECO:0000313" key="2">
    <source>
        <dbReference type="EMBL" id="KNZ63295.1"/>
    </source>
</evidence>
<evidence type="ECO:0000313" key="3">
    <source>
        <dbReference type="Proteomes" id="UP000037035"/>
    </source>
</evidence>
<protein>
    <submittedName>
        <fullName evidence="2">Uncharacterized protein</fullName>
    </submittedName>
</protein>
<gene>
    <name evidence="2" type="ORF">VP01_1162g9</name>
</gene>
<name>A0A0L6VSX5_9BASI</name>
<feature type="transmembrane region" description="Helical" evidence="1">
    <location>
        <begin position="67"/>
        <end position="87"/>
    </location>
</feature>
<dbReference type="AlphaFoldDB" id="A0A0L6VSX5"/>
<keyword evidence="1" id="KW-0812">Transmembrane</keyword>
<dbReference type="EMBL" id="LAVV01001810">
    <property type="protein sequence ID" value="KNZ63295.1"/>
    <property type="molecule type" value="Genomic_DNA"/>
</dbReference>
<reference evidence="2 3" key="1">
    <citation type="submission" date="2015-08" db="EMBL/GenBank/DDBJ databases">
        <title>Next Generation Sequencing and Analysis of the Genome of Puccinia sorghi L Schw, the Causal Agent of Maize Common Rust.</title>
        <authorList>
            <person name="Rochi L."/>
            <person name="Burguener G."/>
            <person name="Darino M."/>
            <person name="Turjanski A."/>
            <person name="Kreff E."/>
            <person name="Dieguez M.J."/>
            <person name="Sacco F."/>
        </authorList>
    </citation>
    <scope>NUCLEOTIDE SEQUENCE [LARGE SCALE GENOMIC DNA]</scope>
    <source>
        <strain evidence="2 3">RO10H11247</strain>
    </source>
</reference>
<keyword evidence="1" id="KW-1133">Transmembrane helix</keyword>
<evidence type="ECO:0000256" key="1">
    <source>
        <dbReference type="SAM" id="Phobius"/>
    </source>
</evidence>
<accession>A0A0L6VSX5</accession>
<organism evidence="2 3">
    <name type="scientific">Puccinia sorghi</name>
    <dbReference type="NCBI Taxonomy" id="27349"/>
    <lineage>
        <taxon>Eukaryota</taxon>
        <taxon>Fungi</taxon>
        <taxon>Dikarya</taxon>
        <taxon>Basidiomycota</taxon>
        <taxon>Pucciniomycotina</taxon>
        <taxon>Pucciniomycetes</taxon>
        <taxon>Pucciniales</taxon>
        <taxon>Pucciniaceae</taxon>
        <taxon>Puccinia</taxon>
    </lineage>
</organism>
<sequence length="89" mass="10330">MYSNRKKVKNSFIIAAIINSRENAFIDTLFDFDLWEKAPQQSIDEIIELDGANESNEAEANWNPEELWVIMFIAHFSCCLILVLHILDL</sequence>
<comment type="caution">
    <text evidence="2">The sequence shown here is derived from an EMBL/GenBank/DDBJ whole genome shotgun (WGS) entry which is preliminary data.</text>
</comment>
<keyword evidence="3" id="KW-1185">Reference proteome</keyword>
<dbReference type="VEuPathDB" id="FungiDB:VP01_1162g9"/>